<reference evidence="3 4" key="1">
    <citation type="submission" date="2019-01" db="EMBL/GenBank/DDBJ databases">
        <title>Genomes sequencing and comparative genomics of infectious freshwater microsporidia, Cucumispora dikerogammari and Thelohania contejeani.</title>
        <authorList>
            <person name="Cormier A."/>
            <person name="Giraud I."/>
            <person name="Wattier R."/>
            <person name="Teixeira M."/>
            <person name="Grandjean F."/>
            <person name="Rigaud T."/>
            <person name="Cordaux R."/>
        </authorList>
    </citation>
    <scope>NUCLEOTIDE SEQUENCE [LARGE SCALE GENOMIC DNA]</scope>
    <source>
        <strain evidence="3">T1</strain>
        <tissue evidence="3">Spores</tissue>
    </source>
</reference>
<keyword evidence="1" id="KW-0694">RNA-binding</keyword>
<dbReference type="InterPro" id="IPR036612">
    <property type="entry name" value="KH_dom_type_1_sf"/>
</dbReference>
<proteinExistence type="predicted"/>
<dbReference type="PROSITE" id="PS50084">
    <property type="entry name" value="KH_TYPE_1"/>
    <property type="match status" value="1"/>
</dbReference>
<organism evidence="3 4">
    <name type="scientific">Astathelohania contejeani</name>
    <dbReference type="NCBI Taxonomy" id="164912"/>
    <lineage>
        <taxon>Eukaryota</taxon>
        <taxon>Fungi</taxon>
        <taxon>Fungi incertae sedis</taxon>
        <taxon>Microsporidia</taxon>
        <taxon>Astathelohaniidae</taxon>
        <taxon>Astathelohania</taxon>
    </lineage>
</organism>
<protein>
    <submittedName>
        <fullName evidence="3">RNA-binding protein rnc1</fullName>
    </submittedName>
</protein>
<evidence type="ECO:0000313" key="4">
    <source>
        <dbReference type="Proteomes" id="UP001516464"/>
    </source>
</evidence>
<dbReference type="InterPro" id="IPR004087">
    <property type="entry name" value="KH_dom"/>
</dbReference>
<dbReference type="InterPro" id="IPR004088">
    <property type="entry name" value="KH_dom_type_1"/>
</dbReference>
<name>A0ABQ7I2Z2_9MICR</name>
<dbReference type="Pfam" id="PF00013">
    <property type="entry name" value="KH_1"/>
    <property type="match status" value="1"/>
</dbReference>
<evidence type="ECO:0000259" key="2">
    <source>
        <dbReference type="SMART" id="SM00322"/>
    </source>
</evidence>
<dbReference type="SMART" id="SM00322">
    <property type="entry name" value="KH"/>
    <property type="match status" value="1"/>
</dbReference>
<comment type="caution">
    <text evidence="3">The sequence shown here is derived from an EMBL/GenBank/DDBJ whole genome shotgun (WGS) entry which is preliminary data.</text>
</comment>
<feature type="domain" description="K Homology" evidence="2">
    <location>
        <begin position="130"/>
        <end position="201"/>
    </location>
</feature>
<keyword evidence="4" id="KW-1185">Reference proteome</keyword>
<dbReference type="Proteomes" id="UP001516464">
    <property type="component" value="Unassembled WGS sequence"/>
</dbReference>
<accession>A0ABQ7I2Z2</accession>
<dbReference type="EMBL" id="SBIQ01000001">
    <property type="protein sequence ID" value="KAF7684807.1"/>
    <property type="molecule type" value="Genomic_DNA"/>
</dbReference>
<dbReference type="Gene3D" id="3.30.1370.10">
    <property type="entry name" value="K Homology domain, type 1"/>
    <property type="match status" value="1"/>
</dbReference>
<evidence type="ECO:0000313" key="3">
    <source>
        <dbReference type="EMBL" id="KAF7684807.1"/>
    </source>
</evidence>
<dbReference type="SUPFAM" id="SSF54791">
    <property type="entry name" value="Eukaryotic type KH-domain (KH-domain type I)"/>
    <property type="match status" value="1"/>
</dbReference>
<sequence length="206" mass="23840">MKKRSIQLTESELLNNLKNSYIKSIIREGNKKKFNENPEKYKRMGLNEYLEDDEKIIHNIIISKDKIIKLNRNFILKVKDETYTHISMDTEYKDRDTVMIRIEGTHYNVNRAIGCLQEEVENLPKGMCAQGPVSFVVVPKSRMSKIIGINGFNLANIQEKTGTKIAILPEETDKTNERKLAIHGTEEQIKKAKDLLYKSQFTSNSF</sequence>
<dbReference type="CDD" id="cd00105">
    <property type="entry name" value="KH-I"/>
    <property type="match status" value="1"/>
</dbReference>
<evidence type="ECO:0000256" key="1">
    <source>
        <dbReference type="PROSITE-ProRule" id="PRU00117"/>
    </source>
</evidence>
<gene>
    <name evidence="3" type="primary">rnc1</name>
    <name evidence="3" type="ORF">TCON_0021</name>
</gene>